<dbReference type="Proteomes" id="UP001238540">
    <property type="component" value="Unassembled WGS sequence"/>
</dbReference>
<comment type="caution">
    <text evidence="1">The sequence shown here is derived from an EMBL/GenBank/DDBJ whole genome shotgun (WGS) entry which is preliminary data.</text>
</comment>
<dbReference type="PANTHER" id="PTHR43293:SF3">
    <property type="entry name" value="CHOLESTEROL RING-CLEAVING HYDROLASE IPDB SUBUNIT"/>
    <property type="match status" value="1"/>
</dbReference>
<protein>
    <submittedName>
        <fullName evidence="1">Propionate CoA-transferase</fullName>
    </submittedName>
</protein>
<name>A0ABT8C136_9VIBR</name>
<sequence length="414" mass="45915">MRENDVMRFRHLLKGVDVVDILAFGSAISPEYLINLLAQASWNGRYSERYGFIGSSLPGNGWHAGFNTLLCGHHVDWVIGGFFGTVDHINAPLKQNQIEVHNIPQGIASLLLSTEERTVTSHIGIGTFIDPVHKGTLANRDHCPKLTVSRRVENKIGYTIPNSDLLLMRGSGRTKNGMIVLENDPIDLDLDVCLKAAKARGAKIAIQIPDRIVQQPQLVCDASLFDEVFIAPSALHKVTFLPHRYHLNPDNLSRRCEVASRLAEQLSERITLDEKVIVGIGLPVPAVNIIRNTPNRRPFSTYIESGMLGDILYDGEGFGYCYNGKKHLSQNQIFTKIWSGDIDHAILGAGDIDQNRNIHVAELGDKFFGVGGFIDISQSIDKLTFCHREKPISESLPEVSYANNPKQDVMFLCG</sequence>
<reference evidence="2" key="1">
    <citation type="journal article" date="2019" name="Int. J. Syst. Evol. Microbiol.">
        <title>The Global Catalogue of Microorganisms (GCM) 10K type strain sequencing project: providing services to taxonomists for standard genome sequencing and annotation.</title>
        <authorList>
            <consortium name="The Broad Institute Genomics Platform"/>
            <consortium name="The Broad Institute Genome Sequencing Center for Infectious Disease"/>
            <person name="Wu L."/>
            <person name="Ma J."/>
        </authorList>
    </citation>
    <scope>NUCLEOTIDE SEQUENCE [LARGE SCALE GENOMIC DNA]</scope>
    <source>
        <strain evidence="2">CECT 7398</strain>
    </source>
</reference>
<dbReference type="RefSeq" id="WP_170882586.1">
    <property type="nucleotide sequence ID" value="NZ_JABEYA020000004.1"/>
</dbReference>
<evidence type="ECO:0000313" key="2">
    <source>
        <dbReference type="Proteomes" id="UP001238540"/>
    </source>
</evidence>
<dbReference type="PANTHER" id="PTHR43293">
    <property type="entry name" value="ACETATE COA-TRANSFERASE YDIF"/>
    <property type="match status" value="1"/>
</dbReference>
<dbReference type="Gene3D" id="3.40.1080.10">
    <property type="entry name" value="Glutaconate Coenzyme A-transferase"/>
    <property type="match status" value="2"/>
</dbReference>
<gene>
    <name evidence="1" type="ORF">QWZ16_20975</name>
</gene>
<dbReference type="SUPFAM" id="SSF100950">
    <property type="entry name" value="NagB/RpiA/CoA transferase-like"/>
    <property type="match status" value="2"/>
</dbReference>
<dbReference type="InterPro" id="IPR037171">
    <property type="entry name" value="NagB/RpiA_transferase-like"/>
</dbReference>
<evidence type="ECO:0000313" key="1">
    <source>
        <dbReference type="EMBL" id="MDN3612070.1"/>
    </source>
</evidence>
<organism evidence="1 2">
    <name type="scientific">Vibrio ostreicida</name>
    <dbReference type="NCBI Taxonomy" id="526588"/>
    <lineage>
        <taxon>Bacteria</taxon>
        <taxon>Pseudomonadati</taxon>
        <taxon>Pseudomonadota</taxon>
        <taxon>Gammaproteobacteria</taxon>
        <taxon>Vibrionales</taxon>
        <taxon>Vibrionaceae</taxon>
        <taxon>Vibrio</taxon>
    </lineage>
</organism>
<accession>A0ABT8C136</accession>
<proteinExistence type="predicted"/>
<dbReference type="EMBL" id="JAUFQC010000027">
    <property type="protein sequence ID" value="MDN3612070.1"/>
    <property type="molecule type" value="Genomic_DNA"/>
</dbReference>
<keyword evidence="2" id="KW-1185">Reference proteome</keyword>